<protein>
    <submittedName>
        <fullName evidence="2">Uncharacterized protein</fullName>
    </submittedName>
</protein>
<keyword evidence="1" id="KW-0472">Membrane</keyword>
<gene>
    <name evidence="2" type="ORF">EUGRSUZ_B01330</name>
</gene>
<dbReference type="PANTHER" id="PTHR31286">
    <property type="entry name" value="GLYCINE-RICH CELL WALL STRUCTURAL PROTEIN 1.8-LIKE"/>
    <property type="match status" value="1"/>
</dbReference>
<organism evidence="2">
    <name type="scientific">Eucalyptus grandis</name>
    <name type="common">Flooded gum</name>
    <dbReference type="NCBI Taxonomy" id="71139"/>
    <lineage>
        <taxon>Eukaryota</taxon>
        <taxon>Viridiplantae</taxon>
        <taxon>Streptophyta</taxon>
        <taxon>Embryophyta</taxon>
        <taxon>Tracheophyta</taxon>
        <taxon>Spermatophyta</taxon>
        <taxon>Magnoliopsida</taxon>
        <taxon>eudicotyledons</taxon>
        <taxon>Gunneridae</taxon>
        <taxon>Pentapetalae</taxon>
        <taxon>rosids</taxon>
        <taxon>malvids</taxon>
        <taxon>Myrtales</taxon>
        <taxon>Myrtaceae</taxon>
        <taxon>Myrtoideae</taxon>
        <taxon>Eucalypteae</taxon>
        <taxon>Eucalyptus</taxon>
    </lineage>
</organism>
<sequence length="124" mass="14399">MRRAWRLENVIFFPVEFGIYAITFMTVVDLLQVYKTGPWSFSSHLLLLKKWEPDMPPHRYEFNTCTFWVQIHELPFEWLTKEVVVRAIKSLGLVMNVKVEAKGGAAHKIGKARVLLDVPTPLKS</sequence>
<dbReference type="InParanoid" id="A0A059D1P6"/>
<dbReference type="PANTHER" id="PTHR31286:SF99">
    <property type="entry name" value="DUF4283 DOMAIN-CONTAINING PROTEIN"/>
    <property type="match status" value="1"/>
</dbReference>
<evidence type="ECO:0000256" key="1">
    <source>
        <dbReference type="SAM" id="Phobius"/>
    </source>
</evidence>
<accession>A0A059D1P6</accession>
<dbReference type="EMBL" id="KK198754">
    <property type="protein sequence ID" value="KCW84497.1"/>
    <property type="molecule type" value="Genomic_DNA"/>
</dbReference>
<dbReference type="Gramene" id="KCW84497">
    <property type="protein sequence ID" value="KCW84497"/>
    <property type="gene ID" value="EUGRSUZ_B01330"/>
</dbReference>
<dbReference type="OMA" id="HELPFEW"/>
<keyword evidence="1" id="KW-0812">Transmembrane</keyword>
<feature type="transmembrane region" description="Helical" evidence="1">
    <location>
        <begin position="12"/>
        <end position="34"/>
    </location>
</feature>
<evidence type="ECO:0000313" key="2">
    <source>
        <dbReference type="EMBL" id="KCW84497.1"/>
    </source>
</evidence>
<dbReference type="InterPro" id="IPR040256">
    <property type="entry name" value="At4g02000-like"/>
</dbReference>
<dbReference type="STRING" id="71139.A0A059D1P6"/>
<name>A0A059D1P6_EUCGR</name>
<reference evidence="2" key="1">
    <citation type="submission" date="2013-07" db="EMBL/GenBank/DDBJ databases">
        <title>The genome of Eucalyptus grandis.</title>
        <authorList>
            <person name="Schmutz J."/>
            <person name="Hayes R."/>
            <person name="Myburg A."/>
            <person name="Tuskan G."/>
            <person name="Grattapaglia D."/>
            <person name="Rokhsar D.S."/>
        </authorList>
    </citation>
    <scope>NUCLEOTIDE SEQUENCE</scope>
    <source>
        <tissue evidence="2">Leaf extractions</tissue>
    </source>
</reference>
<dbReference type="AlphaFoldDB" id="A0A059D1P6"/>
<keyword evidence="1" id="KW-1133">Transmembrane helix</keyword>
<proteinExistence type="predicted"/>